<dbReference type="Gene3D" id="3.40.395.10">
    <property type="entry name" value="Adenoviral Proteinase, Chain A"/>
    <property type="match status" value="1"/>
</dbReference>
<evidence type="ECO:0000256" key="3">
    <source>
        <dbReference type="ARBA" id="ARBA00022801"/>
    </source>
</evidence>
<evidence type="ECO:0000256" key="2">
    <source>
        <dbReference type="ARBA" id="ARBA00022670"/>
    </source>
</evidence>
<feature type="region of interest" description="Disordered" evidence="4">
    <location>
        <begin position="1"/>
        <end position="81"/>
    </location>
</feature>
<dbReference type="Proteomes" id="UP001567538">
    <property type="component" value="Unassembled WGS sequence"/>
</dbReference>
<protein>
    <recommendedName>
        <fullName evidence="5">Ubiquitin-like protease family profile domain-containing protein</fullName>
    </recommendedName>
</protein>
<evidence type="ECO:0000259" key="5">
    <source>
        <dbReference type="PROSITE" id="PS50600"/>
    </source>
</evidence>
<evidence type="ECO:0000313" key="7">
    <source>
        <dbReference type="Proteomes" id="UP001567538"/>
    </source>
</evidence>
<reference evidence="6 7" key="1">
    <citation type="submission" date="2024-06" db="EMBL/GenBank/DDBJ databases">
        <title>A chromosome level genome sequence of Diviner's sage (Salvia divinorum).</title>
        <authorList>
            <person name="Ford S.A."/>
            <person name="Ro D.-K."/>
            <person name="Ness R.W."/>
            <person name="Phillips M.A."/>
        </authorList>
    </citation>
    <scope>NUCLEOTIDE SEQUENCE [LARGE SCALE GENOMIC DNA]</scope>
    <source>
        <strain evidence="6">SAF-2024a</strain>
        <tissue evidence="6">Leaf</tissue>
    </source>
</reference>
<dbReference type="EMBL" id="JBEAFC010000009">
    <property type="protein sequence ID" value="KAL1541069.1"/>
    <property type="molecule type" value="Genomic_DNA"/>
</dbReference>
<gene>
    <name evidence="6" type="ORF">AAHA92_25333</name>
</gene>
<feature type="domain" description="Ubiquitin-like protease family profile" evidence="5">
    <location>
        <begin position="559"/>
        <end position="750"/>
    </location>
</feature>
<evidence type="ECO:0000313" key="6">
    <source>
        <dbReference type="EMBL" id="KAL1541069.1"/>
    </source>
</evidence>
<accession>A0ABD1GA98</accession>
<feature type="compositionally biased region" description="Basic and acidic residues" evidence="4">
    <location>
        <begin position="27"/>
        <end position="41"/>
    </location>
</feature>
<sequence length="818" mass="93355">MTSVKEKWSSSVKEKDSAEEPNQLQTDKSELTDGESLDLKGKAPQNLEKGKDKATSSTAQPKKIVKQVKKSNMQGNKKMKLKRGPREFVDMMKSLTKEQLAAVEEMGFGKLIHFDITAIPAKLAYALLESFDQATCSIKLHRGTLHISEEDVYVTLGLPQGEMKIRRSGRQSSHDFLDELAEAGSLNRNNMGPKYLIKQLMKDKGGGEWFRKVFIIIVDTILFAPSADGYCKTHIMEYIDHIAEVRNYNWCGYVLDMLVFAHDTWRLNTSTPFTGPISFLVVCYVDRIVYKTRLVSRRFPTIKGWTAALLRRRQALEINTGQFGKGCKEPIADPIRLEAQYKSPTQVCVTAEAQELEDDVYKSAHGPTFSLGFGFGKKSEDNITTSGMNGIVFINSDSACKEKDEHVDDVPKDVDLQAEIKSAINAYIEMGDDPEFMTLAMNNTTNRVDDVKAQIKSAMNAFMQIGDDDFMSSPVNNKATQKLGTQLVVYDKENRVGKGRMEVRSRSELKISLALRSPFNERMVKIQSKLSIEEKHAYYWILTTSHMNENTLVYDDDVVQVTKLEFCSLIPRKLIEVGVINAWGSYLNNMEEFRAPSSPKRLFFTTYPCLYTIVTKPASVDVKMLITTFGNNLDNEVKEIPNFKWAETDMVFFPICSNEHYYLVCFFLNRSSIVILDNSKNGDDNDLTKNYGDIPETLRLFFCRYMTTTGLHAQCKYVIKSKIERLKMNWRTKDNVEDCGVFLMRHMESYMGQRLQDWKCGLSVRSKNKLQRLRAKYCGALMNAGNNHEYFNNKKSTTSHYENDSKYMKIDVEKMITD</sequence>
<evidence type="ECO:0000256" key="1">
    <source>
        <dbReference type="ARBA" id="ARBA00005234"/>
    </source>
</evidence>
<dbReference type="Pfam" id="PF02902">
    <property type="entry name" value="Peptidase_C48"/>
    <property type="match status" value="1"/>
</dbReference>
<proteinExistence type="inferred from homology"/>
<dbReference type="PROSITE" id="PS50600">
    <property type="entry name" value="ULP_PROTEASE"/>
    <property type="match status" value="1"/>
</dbReference>
<keyword evidence="7" id="KW-1185">Reference proteome</keyword>
<dbReference type="AlphaFoldDB" id="A0ABD1GA98"/>
<dbReference type="PANTHER" id="PTHR34835">
    <property type="entry name" value="OS07G0283600 PROTEIN-RELATED"/>
    <property type="match status" value="1"/>
</dbReference>
<dbReference type="InterPro" id="IPR038765">
    <property type="entry name" value="Papain-like_cys_pep_sf"/>
</dbReference>
<organism evidence="6 7">
    <name type="scientific">Salvia divinorum</name>
    <name type="common">Maria pastora</name>
    <name type="synonym">Diviner's sage</name>
    <dbReference type="NCBI Taxonomy" id="28513"/>
    <lineage>
        <taxon>Eukaryota</taxon>
        <taxon>Viridiplantae</taxon>
        <taxon>Streptophyta</taxon>
        <taxon>Embryophyta</taxon>
        <taxon>Tracheophyta</taxon>
        <taxon>Spermatophyta</taxon>
        <taxon>Magnoliopsida</taxon>
        <taxon>eudicotyledons</taxon>
        <taxon>Gunneridae</taxon>
        <taxon>Pentapetalae</taxon>
        <taxon>asterids</taxon>
        <taxon>lamiids</taxon>
        <taxon>Lamiales</taxon>
        <taxon>Lamiaceae</taxon>
        <taxon>Nepetoideae</taxon>
        <taxon>Mentheae</taxon>
        <taxon>Salviinae</taxon>
        <taxon>Salvia</taxon>
        <taxon>Salvia subgen. Calosphace</taxon>
    </lineage>
</organism>
<comment type="similarity">
    <text evidence="1">Belongs to the peptidase C48 family.</text>
</comment>
<evidence type="ECO:0000256" key="4">
    <source>
        <dbReference type="SAM" id="MobiDB-lite"/>
    </source>
</evidence>
<keyword evidence="2" id="KW-0645">Protease</keyword>
<keyword evidence="3" id="KW-0378">Hydrolase</keyword>
<dbReference type="GO" id="GO:0006508">
    <property type="term" value="P:proteolysis"/>
    <property type="evidence" value="ECO:0007669"/>
    <property type="project" value="UniProtKB-KW"/>
</dbReference>
<dbReference type="SUPFAM" id="SSF54001">
    <property type="entry name" value="Cysteine proteinases"/>
    <property type="match status" value="1"/>
</dbReference>
<comment type="caution">
    <text evidence="6">The sequence shown here is derived from an EMBL/GenBank/DDBJ whole genome shotgun (WGS) entry which is preliminary data.</text>
</comment>
<name>A0ABD1GA98_SALDI</name>
<dbReference type="GO" id="GO:0008233">
    <property type="term" value="F:peptidase activity"/>
    <property type="evidence" value="ECO:0007669"/>
    <property type="project" value="UniProtKB-KW"/>
</dbReference>
<feature type="compositionally biased region" description="Basic and acidic residues" evidence="4">
    <location>
        <begin position="1"/>
        <end position="18"/>
    </location>
</feature>
<dbReference type="InterPro" id="IPR003653">
    <property type="entry name" value="Peptidase_C48_C"/>
</dbReference>